<proteinExistence type="predicted"/>
<feature type="compositionally biased region" description="Low complexity" evidence="1">
    <location>
        <begin position="741"/>
        <end position="753"/>
    </location>
</feature>
<reference evidence="2" key="1">
    <citation type="submission" date="2023-10" db="EMBL/GenBank/DDBJ databases">
        <authorList>
            <person name="Noh H."/>
        </authorList>
    </citation>
    <scope>NUCLEOTIDE SEQUENCE</scope>
    <source>
        <strain evidence="2">DUCC4014</strain>
    </source>
</reference>
<gene>
    <name evidence="2" type="ORF">LOC62_02G002513</name>
</gene>
<feature type="compositionally biased region" description="Low complexity" evidence="1">
    <location>
        <begin position="232"/>
        <end position="248"/>
    </location>
</feature>
<feature type="compositionally biased region" description="Gly residues" evidence="1">
    <location>
        <begin position="754"/>
        <end position="764"/>
    </location>
</feature>
<feature type="compositionally biased region" description="Polar residues" evidence="1">
    <location>
        <begin position="379"/>
        <end position="412"/>
    </location>
</feature>
<dbReference type="AlphaFoldDB" id="A0AAF1BIP5"/>
<feature type="region of interest" description="Disordered" evidence="1">
    <location>
        <begin position="955"/>
        <end position="1077"/>
    </location>
</feature>
<feature type="compositionally biased region" description="Basic and acidic residues" evidence="1">
    <location>
        <begin position="106"/>
        <end position="120"/>
    </location>
</feature>
<feature type="region of interest" description="Disordered" evidence="1">
    <location>
        <begin position="72"/>
        <end position="277"/>
    </location>
</feature>
<feature type="region of interest" description="Disordered" evidence="1">
    <location>
        <begin position="724"/>
        <end position="772"/>
    </location>
</feature>
<feature type="compositionally biased region" description="Polar residues" evidence="1">
    <location>
        <begin position="72"/>
        <end position="100"/>
    </location>
</feature>
<feature type="compositionally biased region" description="Low complexity" evidence="1">
    <location>
        <begin position="30"/>
        <end position="48"/>
    </location>
</feature>
<feature type="region of interest" description="Disordered" evidence="1">
    <location>
        <begin position="304"/>
        <end position="642"/>
    </location>
</feature>
<evidence type="ECO:0000313" key="2">
    <source>
        <dbReference type="EMBL" id="WOO78975.1"/>
    </source>
</evidence>
<feature type="region of interest" description="Disordered" evidence="1">
    <location>
        <begin position="1"/>
        <end position="58"/>
    </location>
</feature>
<feature type="compositionally biased region" description="Polar residues" evidence="1">
    <location>
        <begin position="520"/>
        <end position="529"/>
    </location>
</feature>
<dbReference type="GeneID" id="87805760"/>
<name>A0AAF1BIP5_9TREE</name>
<organism evidence="2 3">
    <name type="scientific">Vanrija pseudolonga</name>
    <dbReference type="NCBI Taxonomy" id="143232"/>
    <lineage>
        <taxon>Eukaryota</taxon>
        <taxon>Fungi</taxon>
        <taxon>Dikarya</taxon>
        <taxon>Basidiomycota</taxon>
        <taxon>Agaricomycotina</taxon>
        <taxon>Tremellomycetes</taxon>
        <taxon>Trichosporonales</taxon>
        <taxon>Trichosporonaceae</taxon>
        <taxon>Vanrija</taxon>
    </lineage>
</organism>
<keyword evidence="3" id="KW-1185">Reference proteome</keyword>
<dbReference type="Proteomes" id="UP000827549">
    <property type="component" value="Chromosome 2"/>
</dbReference>
<accession>A0AAF1BIP5</accession>
<feature type="compositionally biased region" description="Polar residues" evidence="1">
    <location>
        <begin position="1"/>
        <end position="15"/>
    </location>
</feature>
<feature type="compositionally biased region" description="Basic and acidic residues" evidence="1">
    <location>
        <begin position="543"/>
        <end position="555"/>
    </location>
</feature>
<feature type="compositionally biased region" description="Low complexity" evidence="1">
    <location>
        <begin position="724"/>
        <end position="733"/>
    </location>
</feature>
<dbReference type="RefSeq" id="XP_062625007.1">
    <property type="nucleotide sequence ID" value="XM_062769023.1"/>
</dbReference>
<feature type="compositionally biased region" description="Basic and acidic residues" evidence="1">
    <location>
        <begin position="160"/>
        <end position="183"/>
    </location>
</feature>
<feature type="compositionally biased region" description="Low complexity" evidence="1">
    <location>
        <begin position="682"/>
        <end position="694"/>
    </location>
</feature>
<evidence type="ECO:0000313" key="3">
    <source>
        <dbReference type="Proteomes" id="UP000827549"/>
    </source>
</evidence>
<feature type="compositionally biased region" description="Gly residues" evidence="1">
    <location>
        <begin position="453"/>
        <end position="462"/>
    </location>
</feature>
<feature type="compositionally biased region" description="Polar residues" evidence="1">
    <location>
        <begin position="589"/>
        <end position="598"/>
    </location>
</feature>
<sequence>MFSSSSGGTVLTASPPQLYLSTMPEYSTQPTGTDATAAAAAAAGAHAPGDPKRRSTGASDALQYYWSSSAGERASSTGSSFGMSPIDSSPRPNILSSPYTLSPHPILHEERSHRSLRELVQEEEEEDRRRIIGSSDGNSTIRAKSSTTNPNVAGTTWDPRFADATEGDRPDRRERTHGMERTRLLIPEGENGSSDAGPGSNRHIHLISYSSDGSMSALASGPSVPSSLNKLSPGTPGSPSNSSESEYSFLDEDPVAPPRREEQRASTIARNQQHRHGVVDADGELHVLLDPTFEEWAHQRIWGHGDPDSSAPNSTDVHSSDHSSRYNSVPNSQPSSQPPSNPVSPPLHPPQSNNEPWRTPTQPPSLDHTAISPIDWPTRTPSPGLTLNNRASSSTTTAPDRTPRNSQAQTPRASFRPSPPAGDSPNARLLFVASSDLPRRSLDTLQQHENPGLGLGGPGVGQRSGQSGSPVPPGTPGRLEDLDHPRSAPPTKTSFTDIGVVGSDTRAARATSLQAPAPITAQTTKSQKLLSPEEATPLATARRSPEPPPRSERRKQTPNSDTAIPLVSEPEEMSPISPVAGLGTPLPTIINTASTPVASPQAPGRTAAGARSHAASSPVPAPMQRYGSDSPKPKPKTAPGTIQDLTDMLGGAIDDIGLVDSRNTPPPGIPLKETGMLASLPARSTSSTQSRSASHGSATTVTSKSIEDHASAVSPTMSTFSAASTSFSASPSAPSRPSPLAPAAGSSSSNVGLGLTGGVGGGPQRPGASRHVRKASSILSLRSSNHSFSPTVPTFTASTQQLPSAVLFGNIKALRTAGERARAYASSLEALAEADSGLRAWYTVALSGARPQRPVVLGGGGKASTMSHLGFSDVPGSMFNLNLYEPSQRNVSAGSEFPMRPDAYSAREISVRNLDPSDGPTALPPNLPYPQLQSQLAGSNVRPSTSLQSIASVSTNTTKRGGGGFFSGIGRALKKDKDPGLGPPTGQLGGGLTTLNPGASSSKRDLKSGINKGYTPPPGGRASLDSLGDSSLVAPVPRALGPRGPREGIPTSRVSMDVPRPMGTQAMPRGSLDGGGPRTAARMGGGGGGGFGGLGFGTGVQGGSRTLSPLARGDSASVSDADVQQLCDYIPHADRGVARVYIQRYKGLAEAVTAYIEDDKNGVLMRAGA</sequence>
<feature type="compositionally biased region" description="Polar residues" evidence="1">
    <location>
        <begin position="695"/>
        <end position="704"/>
    </location>
</feature>
<feature type="compositionally biased region" description="Pro residues" evidence="1">
    <location>
        <begin position="336"/>
        <end position="349"/>
    </location>
</feature>
<feature type="region of interest" description="Disordered" evidence="1">
    <location>
        <begin position="680"/>
        <end position="706"/>
    </location>
</feature>
<feature type="compositionally biased region" description="Polar residues" evidence="1">
    <location>
        <begin position="135"/>
        <end position="154"/>
    </location>
</feature>
<evidence type="ECO:0000256" key="1">
    <source>
        <dbReference type="SAM" id="MobiDB-lite"/>
    </source>
</evidence>
<protein>
    <submittedName>
        <fullName evidence="2">Uncharacterized protein</fullName>
    </submittedName>
</protein>
<dbReference type="EMBL" id="CP086715">
    <property type="protein sequence ID" value="WOO78975.1"/>
    <property type="molecule type" value="Genomic_DNA"/>
</dbReference>